<evidence type="ECO:0000256" key="7">
    <source>
        <dbReference type="HAMAP-Rule" id="MF_01147"/>
    </source>
</evidence>
<keyword evidence="4 7" id="KW-0812">Transmembrane</keyword>
<feature type="transmembrane region" description="Helical" evidence="7">
    <location>
        <begin position="125"/>
        <end position="145"/>
    </location>
</feature>
<dbReference type="PANTHER" id="PTHR30589:SF0">
    <property type="entry name" value="PHOSPHATIDYLGLYCEROL--PROLIPOPROTEIN DIACYLGLYCERYL TRANSFERASE"/>
    <property type="match status" value="1"/>
</dbReference>
<protein>
    <recommendedName>
        <fullName evidence="7">Phosphatidylglycerol--prolipoprotein diacylglyceryl transferase</fullName>
        <ecNumber evidence="7">2.5.1.145</ecNumber>
    </recommendedName>
</protein>
<comment type="pathway">
    <text evidence="7">Protein modification; lipoprotein biosynthesis (diacylglyceryl transfer).</text>
</comment>
<comment type="function">
    <text evidence="7">Catalyzes the transfer of the diacylglyceryl group from phosphatidylglycerol to the sulfhydryl group of the N-terminal cysteine of a prolipoprotein, the first step in the formation of mature lipoproteins.</text>
</comment>
<dbReference type="GO" id="GO:0008961">
    <property type="term" value="F:phosphatidylglycerol-prolipoprotein diacylglyceryl transferase activity"/>
    <property type="evidence" value="ECO:0007669"/>
    <property type="project" value="UniProtKB-UniRule"/>
</dbReference>
<evidence type="ECO:0000256" key="5">
    <source>
        <dbReference type="ARBA" id="ARBA00022989"/>
    </source>
</evidence>
<dbReference type="AlphaFoldDB" id="A0A7G5GNN7"/>
<evidence type="ECO:0000256" key="4">
    <source>
        <dbReference type="ARBA" id="ARBA00022692"/>
    </source>
</evidence>
<feature type="transmembrane region" description="Helical" evidence="7">
    <location>
        <begin position="211"/>
        <end position="229"/>
    </location>
</feature>
<feature type="binding site" evidence="7">
    <location>
        <position position="144"/>
    </location>
    <ligand>
        <name>a 1,2-diacyl-sn-glycero-3-phospho-(1'-sn-glycerol)</name>
        <dbReference type="ChEBI" id="CHEBI:64716"/>
    </ligand>
</feature>
<keyword evidence="5 7" id="KW-1133">Transmembrane helix</keyword>
<evidence type="ECO:0000256" key="6">
    <source>
        <dbReference type="ARBA" id="ARBA00023136"/>
    </source>
</evidence>
<dbReference type="HAMAP" id="MF_01147">
    <property type="entry name" value="Lgt"/>
    <property type="match status" value="1"/>
</dbReference>
<comment type="similarity">
    <text evidence="1 7">Belongs to the Lgt family.</text>
</comment>
<proteinExistence type="inferred from homology"/>
<sequence length="336" mass="38344">MLQYIIWNVDPEIFRIGSWPVRWYGLLFATGFLLGVRVMNYIFRIEKKPLADLDPLLVTMVLSTVLGARLGHFLFYEPYMFIQNPLRIITPPFDGLASHGGIIGIIIGLWLYTRRQSSQMSGQTFLWVIDRMCIVAALAGAFIRFGNLMNSEIFGKPTNVPWAFVFLRDHEFSQVPRHPTQVYESLSCLLLFVVLFWYWKAYRNQSAPGTMLGIALIWVFGLRFVWEFFKENQVAFEDSMSFNMGQLLSLPAILLGLVLLLRNFIRPASLIPVALVIQSSSLCYQCDYQPTLPSTSKVDSNNCENLIATKRLVNPGHFPKRITATKRSASQSNILV</sequence>
<name>A0A7G5GNN7_9BACT</name>
<feature type="transmembrane region" description="Helical" evidence="7">
    <location>
        <begin position="241"/>
        <end position="261"/>
    </location>
</feature>
<feature type="transmembrane region" description="Helical" evidence="7">
    <location>
        <begin position="55"/>
        <end position="76"/>
    </location>
</feature>
<comment type="catalytic activity">
    <reaction evidence="7">
        <text>L-cysteinyl-[prolipoprotein] + a 1,2-diacyl-sn-glycero-3-phospho-(1'-sn-glycerol) = an S-1,2-diacyl-sn-glyceryl-L-cysteinyl-[prolipoprotein] + sn-glycerol 1-phosphate + H(+)</text>
        <dbReference type="Rhea" id="RHEA:56712"/>
        <dbReference type="Rhea" id="RHEA-COMP:14679"/>
        <dbReference type="Rhea" id="RHEA-COMP:14680"/>
        <dbReference type="ChEBI" id="CHEBI:15378"/>
        <dbReference type="ChEBI" id="CHEBI:29950"/>
        <dbReference type="ChEBI" id="CHEBI:57685"/>
        <dbReference type="ChEBI" id="CHEBI:64716"/>
        <dbReference type="ChEBI" id="CHEBI:140658"/>
        <dbReference type="EC" id="2.5.1.145"/>
    </reaction>
</comment>
<evidence type="ECO:0000313" key="8">
    <source>
        <dbReference type="EMBL" id="QMW00479.1"/>
    </source>
</evidence>
<dbReference type="Pfam" id="PF01790">
    <property type="entry name" value="LGT"/>
    <property type="match status" value="1"/>
</dbReference>
<evidence type="ECO:0000256" key="1">
    <source>
        <dbReference type="ARBA" id="ARBA00007150"/>
    </source>
</evidence>
<dbReference type="PANTHER" id="PTHR30589">
    <property type="entry name" value="PROLIPOPROTEIN DIACYLGLYCERYL TRANSFERASE"/>
    <property type="match status" value="1"/>
</dbReference>
<feature type="transmembrane region" description="Helical" evidence="7">
    <location>
        <begin position="23"/>
        <end position="43"/>
    </location>
</feature>
<dbReference type="Proteomes" id="UP000515369">
    <property type="component" value="Chromosome"/>
</dbReference>
<feature type="transmembrane region" description="Helical" evidence="7">
    <location>
        <begin position="182"/>
        <end position="199"/>
    </location>
</feature>
<accession>A0A7G5GNN7</accession>
<dbReference type="GO" id="GO:0005886">
    <property type="term" value="C:plasma membrane"/>
    <property type="evidence" value="ECO:0007669"/>
    <property type="project" value="UniProtKB-SubCell"/>
</dbReference>
<evidence type="ECO:0000313" key="9">
    <source>
        <dbReference type="Proteomes" id="UP000515369"/>
    </source>
</evidence>
<dbReference type="UniPathway" id="UPA00664"/>
<dbReference type="InterPro" id="IPR001640">
    <property type="entry name" value="Lgt"/>
</dbReference>
<evidence type="ECO:0000256" key="3">
    <source>
        <dbReference type="ARBA" id="ARBA00022679"/>
    </source>
</evidence>
<keyword evidence="3 7" id="KW-0808">Transferase</keyword>
<organism evidence="8 9">
    <name type="scientific">Spirosoma foliorum</name>
    <dbReference type="NCBI Taxonomy" id="2710596"/>
    <lineage>
        <taxon>Bacteria</taxon>
        <taxon>Pseudomonadati</taxon>
        <taxon>Bacteroidota</taxon>
        <taxon>Cytophagia</taxon>
        <taxon>Cytophagales</taxon>
        <taxon>Cytophagaceae</taxon>
        <taxon>Spirosoma</taxon>
    </lineage>
</organism>
<keyword evidence="2 7" id="KW-1003">Cell membrane</keyword>
<dbReference type="EC" id="2.5.1.145" evidence="7"/>
<reference evidence="8 9" key="1">
    <citation type="submission" date="2020-07" db="EMBL/GenBank/DDBJ databases">
        <title>Spirosoma foliorum sp. nov., isolated from the leaves on the Nejang mountain Korea, Republic of.</title>
        <authorList>
            <person name="Ho H."/>
            <person name="Lee Y.-J."/>
            <person name="Nurcahyanto D.-A."/>
            <person name="Kim S.-G."/>
        </authorList>
    </citation>
    <scope>NUCLEOTIDE SEQUENCE [LARGE SCALE GENOMIC DNA]</scope>
    <source>
        <strain evidence="8 9">PL0136</strain>
    </source>
</reference>
<gene>
    <name evidence="7 8" type="primary">lgt</name>
    <name evidence="8" type="ORF">H3H32_20995</name>
</gene>
<comment type="subcellular location">
    <subcellularLocation>
        <location evidence="7">Cell membrane</location>
        <topology evidence="7">Multi-pass membrane protein</topology>
    </subcellularLocation>
</comment>
<keyword evidence="9" id="KW-1185">Reference proteome</keyword>
<keyword evidence="6 7" id="KW-0472">Membrane</keyword>
<keyword evidence="8" id="KW-0449">Lipoprotein</keyword>
<evidence type="ECO:0000256" key="2">
    <source>
        <dbReference type="ARBA" id="ARBA00022475"/>
    </source>
</evidence>
<dbReference type="GO" id="GO:0042158">
    <property type="term" value="P:lipoprotein biosynthetic process"/>
    <property type="evidence" value="ECO:0007669"/>
    <property type="project" value="UniProtKB-UniRule"/>
</dbReference>
<dbReference type="KEGG" id="sfol:H3H32_20995"/>
<dbReference type="RefSeq" id="WP_182457595.1">
    <property type="nucleotide sequence ID" value="NZ_CP059732.1"/>
</dbReference>
<feature type="transmembrane region" description="Helical" evidence="7">
    <location>
        <begin position="96"/>
        <end position="113"/>
    </location>
</feature>
<dbReference type="EMBL" id="CP059732">
    <property type="protein sequence ID" value="QMW00479.1"/>
    <property type="molecule type" value="Genomic_DNA"/>
</dbReference>
<dbReference type="NCBIfam" id="TIGR00544">
    <property type="entry name" value="lgt"/>
    <property type="match status" value="1"/>
</dbReference>